<name>A0A8J6C1T3_DIALT</name>
<feature type="region of interest" description="Disordered" evidence="1">
    <location>
        <begin position="1"/>
        <end position="29"/>
    </location>
</feature>
<comment type="caution">
    <text evidence="2">The sequence shown here is derived from an EMBL/GenBank/DDBJ whole genome shotgun (WGS) entry which is preliminary data.</text>
</comment>
<protein>
    <recommendedName>
        <fullName evidence="4">DUF1754-domain-containing protein</fullName>
    </recommendedName>
</protein>
<gene>
    <name evidence="2" type="ORF">KFE25_002534</name>
</gene>
<organism evidence="2 3">
    <name type="scientific">Diacronema lutheri</name>
    <name type="common">Unicellular marine alga</name>
    <name type="synonym">Monochrysis lutheri</name>
    <dbReference type="NCBI Taxonomy" id="2081491"/>
    <lineage>
        <taxon>Eukaryota</taxon>
        <taxon>Haptista</taxon>
        <taxon>Haptophyta</taxon>
        <taxon>Pavlovophyceae</taxon>
        <taxon>Pavlovales</taxon>
        <taxon>Pavlovaceae</taxon>
        <taxon>Diacronema</taxon>
    </lineage>
</organism>
<dbReference type="EMBL" id="JAGTXO010000044">
    <property type="protein sequence ID" value="KAG8459127.1"/>
    <property type="molecule type" value="Genomic_DNA"/>
</dbReference>
<dbReference type="GO" id="GO:0005730">
    <property type="term" value="C:nucleolus"/>
    <property type="evidence" value="ECO:0007669"/>
    <property type="project" value="TreeGrafter"/>
</dbReference>
<dbReference type="OrthoDB" id="205403at2759"/>
<evidence type="ECO:0000256" key="1">
    <source>
        <dbReference type="SAM" id="MobiDB-lite"/>
    </source>
</evidence>
<dbReference type="OMA" id="RMEVMER"/>
<evidence type="ECO:0000313" key="3">
    <source>
        <dbReference type="Proteomes" id="UP000751190"/>
    </source>
</evidence>
<dbReference type="Proteomes" id="UP000751190">
    <property type="component" value="Unassembled WGS sequence"/>
</dbReference>
<evidence type="ECO:0000313" key="2">
    <source>
        <dbReference type="EMBL" id="KAG8459127.1"/>
    </source>
</evidence>
<accession>A0A8J6C1T3</accession>
<dbReference type="Pfam" id="PF08555">
    <property type="entry name" value="FAM32A"/>
    <property type="match status" value="1"/>
</dbReference>
<evidence type="ECO:0008006" key="4">
    <source>
        <dbReference type="Google" id="ProtNLM"/>
    </source>
</evidence>
<keyword evidence="3" id="KW-1185">Reference proteome</keyword>
<dbReference type="PANTHER" id="PTHR13282">
    <property type="entry name" value="PROTEIN FAM32A"/>
    <property type="match status" value="1"/>
</dbReference>
<dbReference type="InterPro" id="IPR013865">
    <property type="entry name" value="FAM32A"/>
</dbReference>
<reference evidence="2" key="1">
    <citation type="submission" date="2021-05" db="EMBL/GenBank/DDBJ databases">
        <title>The genome of the haptophyte Pavlova lutheri (Diacronema luteri, Pavlovales) - a model for lipid biosynthesis in eukaryotic algae.</title>
        <authorList>
            <person name="Hulatt C.J."/>
            <person name="Posewitz M.C."/>
        </authorList>
    </citation>
    <scope>NUCLEOTIDE SEQUENCE</scope>
    <source>
        <strain evidence="2">NIVA-4/92</strain>
    </source>
</reference>
<dbReference type="AlphaFoldDB" id="A0A8J6C1T3"/>
<proteinExistence type="predicted"/>
<feature type="compositionally biased region" description="Basic residues" evidence="1">
    <location>
        <begin position="15"/>
        <end position="26"/>
    </location>
</feature>
<dbReference type="PANTHER" id="PTHR13282:SF6">
    <property type="entry name" value="PROTEIN FAM32A"/>
    <property type="match status" value="1"/>
</dbReference>
<sequence>MSDAYSNVVGGSLKLKGKRGKTKKRTHTEAEVVVAQDTEAAPEAAAMATTAASEAGASALPEDKAGLTKAQLDYVRAHERNMRRKGDEQKAKTYRDRIAGLNEYLSNLSEHHDVPRVTKH</sequence>